<reference evidence="8 9" key="1">
    <citation type="journal article" date="2020" name="Cell">
        <title>Large-Scale Comparative Analyses of Tick Genomes Elucidate Their Genetic Diversity and Vector Capacities.</title>
        <authorList>
            <consortium name="Tick Genome and Microbiome Consortium (TIGMIC)"/>
            <person name="Jia N."/>
            <person name="Wang J."/>
            <person name="Shi W."/>
            <person name="Du L."/>
            <person name="Sun Y."/>
            <person name="Zhan W."/>
            <person name="Jiang J.F."/>
            <person name="Wang Q."/>
            <person name="Zhang B."/>
            <person name="Ji P."/>
            <person name="Bell-Sakyi L."/>
            <person name="Cui X.M."/>
            <person name="Yuan T.T."/>
            <person name="Jiang B.G."/>
            <person name="Yang W.F."/>
            <person name="Lam T.T."/>
            <person name="Chang Q.C."/>
            <person name="Ding S.J."/>
            <person name="Wang X.J."/>
            <person name="Zhu J.G."/>
            <person name="Ruan X.D."/>
            <person name="Zhao L."/>
            <person name="Wei J.T."/>
            <person name="Ye R.Z."/>
            <person name="Que T.C."/>
            <person name="Du C.H."/>
            <person name="Zhou Y.H."/>
            <person name="Cheng J.X."/>
            <person name="Dai P.F."/>
            <person name="Guo W.B."/>
            <person name="Han X.H."/>
            <person name="Huang E.J."/>
            <person name="Li L.F."/>
            <person name="Wei W."/>
            <person name="Gao Y.C."/>
            <person name="Liu J.Z."/>
            <person name="Shao H.Z."/>
            <person name="Wang X."/>
            <person name="Wang C.C."/>
            <person name="Yang T.C."/>
            <person name="Huo Q.B."/>
            <person name="Li W."/>
            <person name="Chen H.Y."/>
            <person name="Chen S.E."/>
            <person name="Zhou L.G."/>
            <person name="Ni X.B."/>
            <person name="Tian J.H."/>
            <person name="Sheng Y."/>
            <person name="Liu T."/>
            <person name="Pan Y.S."/>
            <person name="Xia L.Y."/>
            <person name="Li J."/>
            <person name="Zhao F."/>
            <person name="Cao W.C."/>
        </authorList>
    </citation>
    <scope>NUCLEOTIDE SEQUENCE [LARGE SCALE GENOMIC DNA]</scope>
    <source>
        <strain evidence="8">HaeL-2018</strain>
    </source>
</reference>
<feature type="transmembrane region" description="Helical" evidence="6">
    <location>
        <begin position="319"/>
        <end position="342"/>
    </location>
</feature>
<dbReference type="InterPro" id="IPR020846">
    <property type="entry name" value="MFS_dom"/>
</dbReference>
<dbReference type="VEuPathDB" id="VectorBase:HLOH_061245"/>
<comment type="subcellular location">
    <subcellularLocation>
        <location evidence="1">Membrane</location>
        <topology evidence="1">Multi-pass membrane protein</topology>
    </subcellularLocation>
</comment>
<dbReference type="EMBL" id="JABSTR010000006">
    <property type="protein sequence ID" value="KAH9372503.1"/>
    <property type="molecule type" value="Genomic_DNA"/>
</dbReference>
<protein>
    <recommendedName>
        <fullName evidence="7">Major facilitator superfamily (MFS) profile domain-containing protein</fullName>
    </recommendedName>
</protein>
<dbReference type="Pfam" id="PF00083">
    <property type="entry name" value="Sugar_tr"/>
    <property type="match status" value="1"/>
</dbReference>
<feature type="transmembrane region" description="Helical" evidence="6">
    <location>
        <begin position="290"/>
        <end position="313"/>
    </location>
</feature>
<dbReference type="PROSITE" id="PS00216">
    <property type="entry name" value="SUGAR_TRANSPORT_1"/>
    <property type="match status" value="1"/>
</dbReference>
<dbReference type="PANTHER" id="PTHR24064">
    <property type="entry name" value="SOLUTE CARRIER FAMILY 22 MEMBER"/>
    <property type="match status" value="1"/>
</dbReference>
<feature type="transmembrane region" description="Helical" evidence="6">
    <location>
        <begin position="63"/>
        <end position="86"/>
    </location>
</feature>
<feature type="region of interest" description="Disordered" evidence="5">
    <location>
        <begin position="440"/>
        <end position="512"/>
    </location>
</feature>
<keyword evidence="9" id="KW-1185">Reference proteome</keyword>
<organism evidence="8 9">
    <name type="scientific">Haemaphysalis longicornis</name>
    <name type="common">Bush tick</name>
    <dbReference type="NCBI Taxonomy" id="44386"/>
    <lineage>
        <taxon>Eukaryota</taxon>
        <taxon>Metazoa</taxon>
        <taxon>Ecdysozoa</taxon>
        <taxon>Arthropoda</taxon>
        <taxon>Chelicerata</taxon>
        <taxon>Arachnida</taxon>
        <taxon>Acari</taxon>
        <taxon>Parasitiformes</taxon>
        <taxon>Ixodida</taxon>
        <taxon>Ixodoidea</taxon>
        <taxon>Ixodidae</taxon>
        <taxon>Haemaphysalinae</taxon>
        <taxon>Haemaphysalis</taxon>
    </lineage>
</organism>
<feature type="transmembrane region" description="Helical" evidence="6">
    <location>
        <begin position="32"/>
        <end position="51"/>
    </location>
</feature>
<evidence type="ECO:0000256" key="2">
    <source>
        <dbReference type="ARBA" id="ARBA00022692"/>
    </source>
</evidence>
<proteinExistence type="predicted"/>
<keyword evidence="2 6" id="KW-0812">Transmembrane</keyword>
<feature type="domain" description="Major facilitator superfamily (MFS) profile" evidence="7">
    <location>
        <begin position="1"/>
        <end position="404"/>
    </location>
</feature>
<dbReference type="AlphaFoldDB" id="A0A9J6GCB4"/>
<evidence type="ECO:0000256" key="4">
    <source>
        <dbReference type="ARBA" id="ARBA00023136"/>
    </source>
</evidence>
<feature type="transmembrane region" description="Helical" evidence="6">
    <location>
        <begin position="236"/>
        <end position="252"/>
    </location>
</feature>
<evidence type="ECO:0000313" key="9">
    <source>
        <dbReference type="Proteomes" id="UP000821853"/>
    </source>
</evidence>
<feature type="transmembrane region" description="Helical" evidence="6">
    <location>
        <begin position="380"/>
        <end position="400"/>
    </location>
</feature>
<comment type="caution">
    <text evidence="8">The sequence shown here is derived from an EMBL/GenBank/DDBJ whole genome shotgun (WGS) entry which is preliminary data.</text>
</comment>
<dbReference type="PROSITE" id="PS50850">
    <property type="entry name" value="MFS"/>
    <property type="match status" value="1"/>
</dbReference>
<sequence>MQVACSEWDYDPELAHNTLVSHWNLVCSRRPLVAVADAVYSAGALAAMGVASCLAESAGRKPAIILGVAMLLLGTLGITFADTYILYISTRFLNSACATTVFVASQTLLFEVSTDGRRAPDVALAFAFGDIAAEFWFDVLQQLRLTWQQLQATILSPTLLSMSAFLVVYESPRWLICQRQMWEAEALMLAAARKNGFSWSEAVISTGRIKDEVTKRRLLQEKDLDGAEPSDIRRHAVVMSVTYFSATFAYYATLQSVVARKEAWVGASASGASALWFMFLVRAIDRLPRLLLLTSLFTVQAVLGSLMSVAMGVPALHAALFIVTRGCSKVTLLTNMILILELFPTPVRCQAQCLTFACGRVAAVLASLLQVLSYAGREDVVLAVMASLAFASVLLLRFIAMPRKSPLASEVNSKLSSHRSSSAFNNLDAMKETLEPIVYGKKTKKMRRMERVPSTKGSADQRSPSNQPHVSDMSSLETTRNVRTPRPGMSPRRTPGASTQMSPVMRSPRAWD</sequence>
<feature type="transmembrane region" description="Helical" evidence="6">
    <location>
        <begin position="152"/>
        <end position="169"/>
    </location>
</feature>
<evidence type="ECO:0000256" key="6">
    <source>
        <dbReference type="SAM" id="Phobius"/>
    </source>
</evidence>
<feature type="transmembrane region" description="Helical" evidence="6">
    <location>
        <begin position="264"/>
        <end position="283"/>
    </location>
</feature>
<dbReference type="InterPro" id="IPR036259">
    <property type="entry name" value="MFS_trans_sf"/>
</dbReference>
<feature type="transmembrane region" description="Helical" evidence="6">
    <location>
        <begin position="354"/>
        <end position="374"/>
    </location>
</feature>
<name>A0A9J6GCB4_HAELO</name>
<evidence type="ECO:0000256" key="3">
    <source>
        <dbReference type="ARBA" id="ARBA00022989"/>
    </source>
</evidence>
<gene>
    <name evidence="8" type="ORF">HPB48_017819</name>
</gene>
<dbReference type="GO" id="GO:0016020">
    <property type="term" value="C:membrane"/>
    <property type="evidence" value="ECO:0007669"/>
    <property type="project" value="UniProtKB-SubCell"/>
</dbReference>
<keyword evidence="3 6" id="KW-1133">Transmembrane helix</keyword>
<dbReference type="InterPro" id="IPR005829">
    <property type="entry name" value="Sugar_transporter_CS"/>
</dbReference>
<evidence type="ECO:0000313" key="8">
    <source>
        <dbReference type="EMBL" id="KAH9372503.1"/>
    </source>
</evidence>
<evidence type="ECO:0000259" key="7">
    <source>
        <dbReference type="PROSITE" id="PS50850"/>
    </source>
</evidence>
<dbReference type="SUPFAM" id="SSF103473">
    <property type="entry name" value="MFS general substrate transporter"/>
    <property type="match status" value="1"/>
</dbReference>
<accession>A0A9J6GCB4</accession>
<dbReference type="Gene3D" id="1.20.1250.20">
    <property type="entry name" value="MFS general substrate transporter like domains"/>
    <property type="match status" value="1"/>
</dbReference>
<dbReference type="GO" id="GO:0022857">
    <property type="term" value="F:transmembrane transporter activity"/>
    <property type="evidence" value="ECO:0007669"/>
    <property type="project" value="InterPro"/>
</dbReference>
<dbReference type="Proteomes" id="UP000821853">
    <property type="component" value="Chromosome 4"/>
</dbReference>
<dbReference type="InterPro" id="IPR005828">
    <property type="entry name" value="MFS_sugar_transport-like"/>
</dbReference>
<evidence type="ECO:0000256" key="1">
    <source>
        <dbReference type="ARBA" id="ARBA00004141"/>
    </source>
</evidence>
<evidence type="ECO:0000256" key="5">
    <source>
        <dbReference type="SAM" id="MobiDB-lite"/>
    </source>
</evidence>
<dbReference type="OrthoDB" id="5296287at2759"/>
<feature type="compositionally biased region" description="Polar residues" evidence="5">
    <location>
        <begin position="455"/>
        <end position="482"/>
    </location>
</feature>
<keyword evidence="4 6" id="KW-0472">Membrane</keyword>